<dbReference type="Pfam" id="PF07589">
    <property type="entry name" value="PEP-CTERM"/>
    <property type="match status" value="1"/>
</dbReference>
<proteinExistence type="predicted"/>
<keyword evidence="1" id="KW-1133">Transmembrane helix</keyword>
<reference evidence="3 4" key="1">
    <citation type="submission" date="2006-10" db="EMBL/GenBank/DDBJ databases">
        <title>Complete sequence of chromosome of Pelobacter propionicus DSM 2379.</title>
        <authorList>
            <consortium name="US DOE Joint Genome Institute"/>
            <person name="Copeland A."/>
            <person name="Lucas S."/>
            <person name="Lapidus A."/>
            <person name="Barry K."/>
            <person name="Detter J.C."/>
            <person name="Glavina del Rio T."/>
            <person name="Hammon N."/>
            <person name="Israni S."/>
            <person name="Dalin E."/>
            <person name="Tice H."/>
            <person name="Pitluck S."/>
            <person name="Saunders E."/>
            <person name="Brettin T."/>
            <person name="Bruce D."/>
            <person name="Han C."/>
            <person name="Tapia R."/>
            <person name="Schmutz J."/>
            <person name="Larimer F."/>
            <person name="Land M."/>
            <person name="Hauser L."/>
            <person name="Kyrpides N."/>
            <person name="Kim E."/>
            <person name="Lovley D."/>
            <person name="Richardson P."/>
        </authorList>
    </citation>
    <scope>NUCLEOTIDE SEQUENCE [LARGE SCALE GENOMIC DNA]</scope>
    <source>
        <strain evidence="4">DSM 2379 / NBRC 103807 / OttBd1</strain>
    </source>
</reference>
<keyword evidence="1" id="KW-0472">Membrane</keyword>
<dbReference type="EMBL" id="CP000482">
    <property type="protein sequence ID" value="ABL00057.1"/>
    <property type="molecule type" value="Genomic_DNA"/>
</dbReference>
<dbReference type="KEGG" id="ppd:Ppro_2451"/>
<name>A1ART6_PELPD</name>
<organism evidence="3 4">
    <name type="scientific">Pelobacter propionicus (strain DSM 2379 / NBRC 103807 / OttBd1)</name>
    <dbReference type="NCBI Taxonomy" id="338966"/>
    <lineage>
        <taxon>Bacteria</taxon>
        <taxon>Pseudomonadati</taxon>
        <taxon>Thermodesulfobacteriota</taxon>
        <taxon>Desulfuromonadia</taxon>
        <taxon>Desulfuromonadales</taxon>
        <taxon>Desulfuromonadaceae</taxon>
        <taxon>Pelobacter</taxon>
    </lineage>
</organism>
<evidence type="ECO:0000313" key="3">
    <source>
        <dbReference type="EMBL" id="ABL00057.1"/>
    </source>
</evidence>
<accession>A1ART6</accession>
<dbReference type="Proteomes" id="UP000006732">
    <property type="component" value="Chromosome"/>
</dbReference>
<sequence>MSFIVLEYVLICSISADGGRKMWLFETGKNCYGLSGFRIFFLSSFFFLFFPLSVVHATPNQRINLTLTYYSTPSWVQDSSIGFNLFESTGNSWGSPSQWQDMGPSLAGGGGALLAGNTKYSASLSVNSFSNLFLTMNGSFVGTSAGEPYISNFVAEPPTGRVSDADAWIYGPPWISLNNLAPGHDLSGDLVIINGYDSQADTSHPWVAGTWNVAIAAPEPASLLLVGTGLAGFALVAWRRGARKRI</sequence>
<evidence type="ECO:0000256" key="1">
    <source>
        <dbReference type="SAM" id="Phobius"/>
    </source>
</evidence>
<protein>
    <recommendedName>
        <fullName evidence="2">Ice-binding protein C-terminal domain-containing protein</fullName>
    </recommendedName>
</protein>
<evidence type="ECO:0000313" key="4">
    <source>
        <dbReference type="Proteomes" id="UP000006732"/>
    </source>
</evidence>
<dbReference type="AlphaFoldDB" id="A1ART6"/>
<feature type="transmembrane region" description="Helical" evidence="1">
    <location>
        <begin position="31"/>
        <end position="52"/>
    </location>
</feature>
<evidence type="ECO:0000259" key="2">
    <source>
        <dbReference type="Pfam" id="PF07589"/>
    </source>
</evidence>
<dbReference type="HOGENOM" id="CLU_1128234_0_0_7"/>
<keyword evidence="4" id="KW-1185">Reference proteome</keyword>
<keyword evidence="1" id="KW-0812">Transmembrane</keyword>
<dbReference type="NCBIfam" id="TIGR02595">
    <property type="entry name" value="PEP_CTERM"/>
    <property type="match status" value="1"/>
</dbReference>
<dbReference type="STRING" id="338966.Ppro_2451"/>
<gene>
    <name evidence="3" type="ordered locus">Ppro_2451</name>
</gene>
<feature type="domain" description="Ice-binding protein C-terminal" evidence="2">
    <location>
        <begin position="216"/>
        <end position="240"/>
    </location>
</feature>
<dbReference type="InterPro" id="IPR013424">
    <property type="entry name" value="Ice-binding_C"/>
</dbReference>